<evidence type="ECO:0000256" key="3">
    <source>
        <dbReference type="ARBA" id="ARBA00022598"/>
    </source>
</evidence>
<proteinExistence type="inferred from homology"/>
<keyword evidence="3 8" id="KW-0436">Ligase</keyword>
<comment type="subcellular location">
    <subcellularLocation>
        <location evidence="1 8">Cytoplasm</location>
    </subcellularLocation>
</comment>
<dbReference type="InterPro" id="IPR012094">
    <property type="entry name" value="tRNA_Ile_lys_synt"/>
</dbReference>
<comment type="similarity">
    <text evidence="8">Belongs to the tRNA(Ile)-lysidine synthase family.</text>
</comment>
<dbReference type="CDD" id="cd01992">
    <property type="entry name" value="TilS_N"/>
    <property type="match status" value="1"/>
</dbReference>
<name>A0A0M0G8J7_SPOGL</name>
<dbReference type="GO" id="GO:0006400">
    <property type="term" value="P:tRNA modification"/>
    <property type="evidence" value="ECO:0007669"/>
    <property type="project" value="UniProtKB-UniRule"/>
</dbReference>
<evidence type="ECO:0000313" key="11">
    <source>
        <dbReference type="Proteomes" id="UP000037109"/>
    </source>
</evidence>
<dbReference type="SUPFAM" id="SSF52402">
    <property type="entry name" value="Adenine nucleotide alpha hydrolases-like"/>
    <property type="match status" value="1"/>
</dbReference>
<dbReference type="RefSeq" id="WP_053433228.1">
    <property type="nucleotide sequence ID" value="NZ_LGUF01000007.1"/>
</dbReference>
<keyword evidence="11" id="KW-1185">Reference proteome</keyword>
<dbReference type="Gene3D" id="3.40.50.620">
    <property type="entry name" value="HUPs"/>
    <property type="match status" value="1"/>
</dbReference>
<evidence type="ECO:0000256" key="4">
    <source>
        <dbReference type="ARBA" id="ARBA00022694"/>
    </source>
</evidence>
<comment type="domain">
    <text evidence="8">The N-terminal region contains the highly conserved SGGXDS motif, predicted to be a P-loop motif involved in ATP binding.</text>
</comment>
<dbReference type="Pfam" id="PF01171">
    <property type="entry name" value="ATP_bind_3"/>
    <property type="match status" value="1"/>
</dbReference>
<dbReference type="InterPro" id="IPR011063">
    <property type="entry name" value="TilS/TtcA_N"/>
</dbReference>
<dbReference type="STRING" id="1459.AF332_02880"/>
<dbReference type="NCBIfam" id="TIGR02433">
    <property type="entry name" value="lysidine_TilS_C"/>
    <property type="match status" value="1"/>
</dbReference>
<dbReference type="GO" id="GO:0005524">
    <property type="term" value="F:ATP binding"/>
    <property type="evidence" value="ECO:0007669"/>
    <property type="project" value="UniProtKB-UniRule"/>
</dbReference>
<dbReference type="InterPro" id="IPR015262">
    <property type="entry name" value="tRNA_Ile_lys_synt_subst-bd"/>
</dbReference>
<dbReference type="Pfam" id="PF09179">
    <property type="entry name" value="TilS"/>
    <property type="match status" value="1"/>
</dbReference>
<evidence type="ECO:0000256" key="8">
    <source>
        <dbReference type="HAMAP-Rule" id="MF_01161"/>
    </source>
</evidence>
<organism evidence="10 11">
    <name type="scientific">Sporosarcina globispora</name>
    <name type="common">Bacillus globisporus</name>
    <dbReference type="NCBI Taxonomy" id="1459"/>
    <lineage>
        <taxon>Bacteria</taxon>
        <taxon>Bacillati</taxon>
        <taxon>Bacillota</taxon>
        <taxon>Bacilli</taxon>
        <taxon>Bacillales</taxon>
        <taxon>Caryophanaceae</taxon>
        <taxon>Sporosarcina</taxon>
    </lineage>
</organism>
<feature type="binding site" evidence="8">
    <location>
        <begin position="27"/>
        <end position="32"/>
    </location>
    <ligand>
        <name>ATP</name>
        <dbReference type="ChEBI" id="CHEBI:30616"/>
    </ligand>
</feature>
<dbReference type="GO" id="GO:0005737">
    <property type="term" value="C:cytoplasm"/>
    <property type="evidence" value="ECO:0007669"/>
    <property type="project" value="UniProtKB-SubCell"/>
</dbReference>
<evidence type="ECO:0000256" key="5">
    <source>
        <dbReference type="ARBA" id="ARBA00022741"/>
    </source>
</evidence>
<dbReference type="PANTHER" id="PTHR43033:SF1">
    <property type="entry name" value="TRNA(ILE)-LYSIDINE SYNTHASE-RELATED"/>
    <property type="match status" value="1"/>
</dbReference>
<evidence type="ECO:0000313" key="10">
    <source>
        <dbReference type="EMBL" id="KON85857.1"/>
    </source>
</evidence>
<dbReference type="OrthoDB" id="9807403at2"/>
<evidence type="ECO:0000259" key="9">
    <source>
        <dbReference type="SMART" id="SM00977"/>
    </source>
</evidence>
<evidence type="ECO:0000256" key="1">
    <source>
        <dbReference type="ARBA" id="ARBA00004496"/>
    </source>
</evidence>
<dbReference type="GO" id="GO:0032267">
    <property type="term" value="F:tRNA(Ile)-lysidine synthase activity"/>
    <property type="evidence" value="ECO:0007669"/>
    <property type="project" value="UniProtKB-EC"/>
</dbReference>
<keyword evidence="2 8" id="KW-0963">Cytoplasm</keyword>
<dbReference type="NCBIfam" id="TIGR02432">
    <property type="entry name" value="lysidine_TilS_N"/>
    <property type="match status" value="1"/>
</dbReference>
<evidence type="ECO:0000256" key="7">
    <source>
        <dbReference type="ARBA" id="ARBA00048539"/>
    </source>
</evidence>
<dbReference type="Pfam" id="PF11734">
    <property type="entry name" value="TilS_C"/>
    <property type="match status" value="1"/>
</dbReference>
<dbReference type="SUPFAM" id="SSF56037">
    <property type="entry name" value="PheT/TilS domain"/>
    <property type="match status" value="1"/>
</dbReference>
<comment type="function">
    <text evidence="8">Ligates lysine onto the cytidine present at position 34 of the AUA codon-specific tRNA(Ile) that contains the anticodon CAU, in an ATP-dependent manner. Cytidine is converted to lysidine, thus changing the amino acid specificity of the tRNA from methionine to isoleucine.</text>
</comment>
<gene>
    <name evidence="8" type="primary">tilS</name>
    <name evidence="10" type="ORF">AF332_02880</name>
</gene>
<comment type="caution">
    <text evidence="10">The sequence shown here is derived from an EMBL/GenBank/DDBJ whole genome shotgun (WGS) entry which is preliminary data.</text>
</comment>
<dbReference type="EMBL" id="LGUF01000007">
    <property type="protein sequence ID" value="KON85857.1"/>
    <property type="molecule type" value="Genomic_DNA"/>
</dbReference>
<evidence type="ECO:0000256" key="2">
    <source>
        <dbReference type="ARBA" id="ARBA00022490"/>
    </source>
</evidence>
<dbReference type="HAMAP" id="MF_01161">
    <property type="entry name" value="tRNA_Ile_lys_synt"/>
    <property type="match status" value="1"/>
</dbReference>
<comment type="catalytic activity">
    <reaction evidence="7 8">
        <text>cytidine(34) in tRNA(Ile2) + L-lysine + ATP = lysidine(34) in tRNA(Ile2) + AMP + diphosphate + H(+)</text>
        <dbReference type="Rhea" id="RHEA:43744"/>
        <dbReference type="Rhea" id="RHEA-COMP:10625"/>
        <dbReference type="Rhea" id="RHEA-COMP:10670"/>
        <dbReference type="ChEBI" id="CHEBI:15378"/>
        <dbReference type="ChEBI" id="CHEBI:30616"/>
        <dbReference type="ChEBI" id="CHEBI:32551"/>
        <dbReference type="ChEBI" id="CHEBI:33019"/>
        <dbReference type="ChEBI" id="CHEBI:82748"/>
        <dbReference type="ChEBI" id="CHEBI:83665"/>
        <dbReference type="ChEBI" id="CHEBI:456215"/>
        <dbReference type="EC" id="6.3.4.19"/>
    </reaction>
</comment>
<feature type="domain" description="Lysidine-tRNA(Ile) synthetase C-terminal" evidence="9">
    <location>
        <begin position="384"/>
        <end position="457"/>
    </location>
</feature>
<evidence type="ECO:0000256" key="6">
    <source>
        <dbReference type="ARBA" id="ARBA00022840"/>
    </source>
</evidence>
<sequence>MLEEKVSAFLKKKGLDLKNKKILIGVSGGPDSIALLHFFWSQKQLLRVEIIAAHVDHMFRGEESLQDAMFVKDYCRDKAIPFEMERVNVPEYMERTGKSSQTAARDCRYSFFHRTAKKNGADYIALGHHGDDQVETILMRLTRGSTGSARAGIPFKRPIGSGFIIRPFLCLNRAEIESYCLKERLNPRRDPSNEKGIYSRNRFRKGVLPFLRKENPQVHEHFQRFSEELESDEAYLQELTVHKMNTVMKKNANEEISMDIDAFEAMPMPLQRRGIQLILNYLYKERPASLSASHIESIFSLMKSPHPSGNLDFPGGLHIVRSYRQCRFLFPKEPVQSYRYEVFEPASIKLPNSGSIILEYADCPDGILNNDTLVLDREDVSLPIIIRSREEGDRMTLKGMQGSRKIKDIFIDYKIPLQDRKTWPIVTDAQGRILWVPGLKKSHHDRQQQSCTSYIILKYIKQ</sequence>
<keyword evidence="5 8" id="KW-0547">Nucleotide-binding</keyword>
<dbReference type="InterPro" id="IPR012796">
    <property type="entry name" value="Lysidine-tRNA-synth_C"/>
</dbReference>
<dbReference type="InterPro" id="IPR014729">
    <property type="entry name" value="Rossmann-like_a/b/a_fold"/>
</dbReference>
<protein>
    <recommendedName>
        <fullName evidence="8">tRNA(Ile)-lysidine synthase</fullName>
        <ecNumber evidence="8">6.3.4.19</ecNumber>
    </recommendedName>
    <alternativeName>
        <fullName evidence="8">tRNA(Ile)-2-lysyl-cytidine synthase</fullName>
    </alternativeName>
    <alternativeName>
        <fullName evidence="8">tRNA(Ile)-lysidine synthetase</fullName>
    </alternativeName>
</protein>
<dbReference type="SMART" id="SM00977">
    <property type="entry name" value="TilS_C"/>
    <property type="match status" value="1"/>
</dbReference>
<dbReference type="Proteomes" id="UP000037109">
    <property type="component" value="Unassembled WGS sequence"/>
</dbReference>
<accession>A0A0M0G8J7</accession>
<dbReference type="EC" id="6.3.4.19" evidence="8"/>
<keyword evidence="4 8" id="KW-0819">tRNA processing</keyword>
<dbReference type="InterPro" id="IPR012795">
    <property type="entry name" value="tRNA_Ile_lys_synt_N"/>
</dbReference>
<dbReference type="PANTHER" id="PTHR43033">
    <property type="entry name" value="TRNA(ILE)-LYSIDINE SYNTHASE-RELATED"/>
    <property type="match status" value="1"/>
</dbReference>
<dbReference type="SUPFAM" id="SSF82829">
    <property type="entry name" value="MesJ substrate recognition domain-like"/>
    <property type="match status" value="1"/>
</dbReference>
<dbReference type="Gene3D" id="3.30.465.60">
    <property type="match status" value="1"/>
</dbReference>
<dbReference type="PATRIC" id="fig|1459.3.peg.586"/>
<dbReference type="AlphaFoldDB" id="A0A0M0G8J7"/>
<reference evidence="11" key="1">
    <citation type="submission" date="2015-07" db="EMBL/GenBank/DDBJ databases">
        <title>Fjat-10036 dsm4.</title>
        <authorList>
            <person name="Liu B."/>
            <person name="Wang J."/>
            <person name="Zhu Y."/>
            <person name="Liu G."/>
            <person name="Chen Q."/>
            <person name="Chen Z."/>
            <person name="Lan J."/>
            <person name="Che J."/>
            <person name="Ge C."/>
            <person name="Shi H."/>
            <person name="Pan Z."/>
            <person name="Liu X."/>
        </authorList>
    </citation>
    <scope>NUCLEOTIDE SEQUENCE [LARGE SCALE GENOMIC DNA]</scope>
    <source>
        <strain evidence="11">DSM 4</strain>
    </source>
</reference>
<keyword evidence="6 8" id="KW-0067">ATP-binding</keyword>